<keyword evidence="8" id="KW-1185">Reference proteome</keyword>
<dbReference type="STRING" id="1179773.BN6_61870"/>
<dbReference type="Pfam" id="PF00440">
    <property type="entry name" value="TetR_N"/>
    <property type="match status" value="1"/>
</dbReference>
<dbReference type="PROSITE" id="PS50977">
    <property type="entry name" value="HTH_TETR_2"/>
    <property type="match status" value="1"/>
</dbReference>
<keyword evidence="4" id="KW-0804">Transcription</keyword>
<accession>K0K9W8</accession>
<dbReference type="PROSITE" id="PS01081">
    <property type="entry name" value="HTH_TETR_1"/>
    <property type="match status" value="1"/>
</dbReference>
<evidence type="ECO:0000313" key="8">
    <source>
        <dbReference type="Proteomes" id="UP000006281"/>
    </source>
</evidence>
<reference evidence="7 8" key="1">
    <citation type="journal article" date="2012" name="BMC Genomics">
        <title>Complete genome sequence of Saccharothrix espanaensis DSM 44229T and comparison to the other completely sequenced Pseudonocardiaceae.</title>
        <authorList>
            <person name="Strobel T."/>
            <person name="Al-Dilaimi A."/>
            <person name="Blom J."/>
            <person name="Gessner A."/>
            <person name="Kalinowski J."/>
            <person name="Luzhetska M."/>
            <person name="Puhler A."/>
            <person name="Szczepanowski R."/>
            <person name="Bechthold A."/>
            <person name="Ruckert C."/>
        </authorList>
    </citation>
    <scope>NUCLEOTIDE SEQUENCE [LARGE SCALE GENOMIC DNA]</scope>
    <source>
        <strain evidence="8">ATCC 51144 / DSM 44229 / JCM 9112 / NBRC 15066 / NRRL 15764</strain>
    </source>
</reference>
<dbReference type="HOGENOM" id="CLU_069356_12_4_11"/>
<dbReference type="Pfam" id="PF17932">
    <property type="entry name" value="TetR_C_24"/>
    <property type="match status" value="1"/>
</dbReference>
<dbReference type="PANTHER" id="PTHR30055:SF175">
    <property type="entry name" value="HTH-TYPE TRANSCRIPTIONAL REPRESSOR KSTR2"/>
    <property type="match status" value="1"/>
</dbReference>
<evidence type="ECO:0000256" key="4">
    <source>
        <dbReference type="ARBA" id="ARBA00023163"/>
    </source>
</evidence>
<proteinExistence type="predicted"/>
<evidence type="ECO:0000256" key="5">
    <source>
        <dbReference type="PROSITE-ProRule" id="PRU00335"/>
    </source>
</evidence>
<dbReference type="InterPro" id="IPR009057">
    <property type="entry name" value="Homeodomain-like_sf"/>
</dbReference>
<dbReference type="InterPro" id="IPR001647">
    <property type="entry name" value="HTH_TetR"/>
</dbReference>
<keyword evidence="2" id="KW-0805">Transcription regulation</keyword>
<dbReference type="SUPFAM" id="SSF46689">
    <property type="entry name" value="Homeodomain-like"/>
    <property type="match status" value="1"/>
</dbReference>
<feature type="DNA-binding region" description="H-T-H motif" evidence="5">
    <location>
        <begin position="45"/>
        <end position="64"/>
    </location>
</feature>
<dbReference type="InterPro" id="IPR023772">
    <property type="entry name" value="DNA-bd_HTH_TetR-type_CS"/>
</dbReference>
<dbReference type="SUPFAM" id="SSF48498">
    <property type="entry name" value="Tetracyclin repressor-like, C-terminal domain"/>
    <property type="match status" value="1"/>
</dbReference>
<dbReference type="eggNOG" id="COG1309">
    <property type="taxonomic scope" value="Bacteria"/>
</dbReference>
<organism evidence="7 8">
    <name type="scientific">Saccharothrix espanaensis (strain ATCC 51144 / DSM 44229 / JCM 9112 / NBRC 15066 / NRRL 15764)</name>
    <dbReference type="NCBI Taxonomy" id="1179773"/>
    <lineage>
        <taxon>Bacteria</taxon>
        <taxon>Bacillati</taxon>
        <taxon>Actinomycetota</taxon>
        <taxon>Actinomycetes</taxon>
        <taxon>Pseudonocardiales</taxon>
        <taxon>Pseudonocardiaceae</taxon>
        <taxon>Saccharothrix</taxon>
    </lineage>
</organism>
<dbReference type="PANTHER" id="PTHR30055">
    <property type="entry name" value="HTH-TYPE TRANSCRIPTIONAL REGULATOR RUTR"/>
    <property type="match status" value="1"/>
</dbReference>
<keyword evidence="3 5" id="KW-0238">DNA-binding</keyword>
<gene>
    <name evidence="7" type="ordered locus">BN6_61870</name>
</gene>
<name>K0K9W8_SACES</name>
<dbReference type="Gene3D" id="1.10.357.10">
    <property type="entry name" value="Tetracycline Repressor, domain 2"/>
    <property type="match status" value="1"/>
</dbReference>
<feature type="domain" description="HTH tetR-type" evidence="6">
    <location>
        <begin position="22"/>
        <end position="82"/>
    </location>
</feature>
<dbReference type="GO" id="GO:0003700">
    <property type="term" value="F:DNA-binding transcription factor activity"/>
    <property type="evidence" value="ECO:0007669"/>
    <property type="project" value="TreeGrafter"/>
</dbReference>
<dbReference type="AlphaFoldDB" id="K0K9W8"/>
<dbReference type="EMBL" id="HE804045">
    <property type="protein sequence ID" value="CCH33438.1"/>
    <property type="molecule type" value="Genomic_DNA"/>
</dbReference>
<dbReference type="Proteomes" id="UP000006281">
    <property type="component" value="Chromosome"/>
</dbReference>
<dbReference type="InterPro" id="IPR036271">
    <property type="entry name" value="Tet_transcr_reg_TetR-rel_C_sf"/>
</dbReference>
<evidence type="ECO:0000259" key="6">
    <source>
        <dbReference type="PROSITE" id="PS50977"/>
    </source>
</evidence>
<evidence type="ECO:0000256" key="3">
    <source>
        <dbReference type="ARBA" id="ARBA00023125"/>
    </source>
</evidence>
<sequence length="209" mass="22780">MRTNSTWCARWLRAPDVTGRAPATPDRIVSAAVRLFAAKGFDATTVQEVVEAASVTKGALYHYFGSKDDLLFEIYRSLIGRQTAELDRIVGKGADPATTVREIVVSLVETTAASVDETAVFVREMHKLDAERMAAVRADRRRYHETFRAVVAKAQAEGRFGARVPADTAVLIALGVVNQLPTWYRPDGPKPPATLAAEIADFVLAGLRP</sequence>
<evidence type="ECO:0000313" key="7">
    <source>
        <dbReference type="EMBL" id="CCH33438.1"/>
    </source>
</evidence>
<dbReference type="PATRIC" id="fig|1179773.3.peg.6235"/>
<evidence type="ECO:0000256" key="2">
    <source>
        <dbReference type="ARBA" id="ARBA00023015"/>
    </source>
</evidence>
<dbReference type="GO" id="GO:0000976">
    <property type="term" value="F:transcription cis-regulatory region binding"/>
    <property type="evidence" value="ECO:0007669"/>
    <property type="project" value="TreeGrafter"/>
</dbReference>
<dbReference type="InterPro" id="IPR041490">
    <property type="entry name" value="KstR2_TetR_C"/>
</dbReference>
<dbReference type="PRINTS" id="PR00455">
    <property type="entry name" value="HTHTETR"/>
</dbReference>
<dbReference type="InterPro" id="IPR050109">
    <property type="entry name" value="HTH-type_TetR-like_transc_reg"/>
</dbReference>
<dbReference type="KEGG" id="sesp:BN6_61870"/>
<keyword evidence="1" id="KW-0678">Repressor</keyword>
<dbReference type="BioCyc" id="SESP1179773:BN6_RS29775-MONOMER"/>
<evidence type="ECO:0000256" key="1">
    <source>
        <dbReference type="ARBA" id="ARBA00022491"/>
    </source>
</evidence>
<protein>
    <submittedName>
        <fullName evidence="7">Transcriptional regulator, TetR family</fullName>
    </submittedName>
</protein>
<dbReference type="Gene3D" id="1.10.10.60">
    <property type="entry name" value="Homeodomain-like"/>
    <property type="match status" value="1"/>
</dbReference>